<sequence>MASCAALKMAAAICVLAMCIGSQVVAVAAGASTPQQDAAGAGGALLRELMEHELAAELGLAGDAVGDVCTPACQTCLIVCAIKCVLKPSPAACYADCIVADSCFTLKTATV</sequence>
<proteinExistence type="predicted"/>
<dbReference type="EnsemblPlants" id="OB09G17100.1">
    <property type="protein sequence ID" value="OB09G17100.1"/>
    <property type="gene ID" value="OB09G17100"/>
</dbReference>
<reference evidence="2" key="2">
    <citation type="submission" date="2013-04" db="UniProtKB">
        <authorList>
            <consortium name="EnsemblPlants"/>
        </authorList>
    </citation>
    <scope>IDENTIFICATION</scope>
</reference>
<reference evidence="2" key="1">
    <citation type="journal article" date="2013" name="Nat. Commun.">
        <title>Whole-genome sequencing of Oryza brachyantha reveals mechanisms underlying Oryza genome evolution.</title>
        <authorList>
            <person name="Chen J."/>
            <person name="Huang Q."/>
            <person name="Gao D."/>
            <person name="Wang J."/>
            <person name="Lang Y."/>
            <person name="Liu T."/>
            <person name="Li B."/>
            <person name="Bai Z."/>
            <person name="Luis Goicoechea J."/>
            <person name="Liang C."/>
            <person name="Chen C."/>
            <person name="Zhang W."/>
            <person name="Sun S."/>
            <person name="Liao Y."/>
            <person name="Zhang X."/>
            <person name="Yang L."/>
            <person name="Song C."/>
            <person name="Wang M."/>
            <person name="Shi J."/>
            <person name="Liu G."/>
            <person name="Liu J."/>
            <person name="Zhou H."/>
            <person name="Zhou W."/>
            <person name="Yu Q."/>
            <person name="An N."/>
            <person name="Chen Y."/>
            <person name="Cai Q."/>
            <person name="Wang B."/>
            <person name="Liu B."/>
            <person name="Min J."/>
            <person name="Huang Y."/>
            <person name="Wu H."/>
            <person name="Li Z."/>
            <person name="Zhang Y."/>
            <person name="Yin Y."/>
            <person name="Song W."/>
            <person name="Jiang J."/>
            <person name="Jackson S.A."/>
            <person name="Wing R.A."/>
            <person name="Wang J."/>
            <person name="Chen M."/>
        </authorList>
    </citation>
    <scope>NUCLEOTIDE SEQUENCE [LARGE SCALE GENOMIC DNA]</scope>
    <source>
        <strain evidence="2">cv. IRGC 101232</strain>
    </source>
</reference>
<organism evidence="2">
    <name type="scientific">Oryza brachyantha</name>
    <name type="common">malo sina</name>
    <dbReference type="NCBI Taxonomy" id="4533"/>
    <lineage>
        <taxon>Eukaryota</taxon>
        <taxon>Viridiplantae</taxon>
        <taxon>Streptophyta</taxon>
        <taxon>Embryophyta</taxon>
        <taxon>Tracheophyta</taxon>
        <taxon>Spermatophyta</taxon>
        <taxon>Magnoliopsida</taxon>
        <taxon>Liliopsida</taxon>
        <taxon>Poales</taxon>
        <taxon>Poaceae</taxon>
        <taxon>BOP clade</taxon>
        <taxon>Oryzoideae</taxon>
        <taxon>Oryzeae</taxon>
        <taxon>Oryzinae</taxon>
        <taxon>Oryza</taxon>
    </lineage>
</organism>
<evidence type="ECO:0000313" key="3">
    <source>
        <dbReference type="Proteomes" id="UP000006038"/>
    </source>
</evidence>
<dbReference type="OMA" id="ACFANCT"/>
<keyword evidence="3" id="KW-1185">Reference proteome</keyword>
<dbReference type="Gramene" id="OB09G17100.1">
    <property type="protein sequence ID" value="OB09G17100.1"/>
    <property type="gene ID" value="OB09G17100"/>
</dbReference>
<dbReference type="HOGENOM" id="CLU_175862_0_0_1"/>
<dbReference type="eggNOG" id="ENOG502R3QP">
    <property type="taxonomic scope" value="Eukaryota"/>
</dbReference>
<accession>J3MXI1</accession>
<protein>
    <submittedName>
        <fullName evidence="2">Uncharacterized protein</fullName>
    </submittedName>
</protein>
<feature type="signal peptide" evidence="1">
    <location>
        <begin position="1"/>
        <end position="17"/>
    </location>
</feature>
<name>J3MXI1_ORYBR</name>
<feature type="chain" id="PRO_5003774498" evidence="1">
    <location>
        <begin position="18"/>
        <end position="111"/>
    </location>
</feature>
<dbReference type="AlphaFoldDB" id="J3MXI1"/>
<evidence type="ECO:0000256" key="1">
    <source>
        <dbReference type="SAM" id="SignalP"/>
    </source>
</evidence>
<dbReference type="Proteomes" id="UP000006038">
    <property type="component" value="Chromosome 9"/>
</dbReference>
<keyword evidence="1" id="KW-0732">Signal</keyword>
<evidence type="ECO:0000313" key="2">
    <source>
        <dbReference type="EnsemblPlants" id="OB09G17100.1"/>
    </source>
</evidence>